<dbReference type="PANTHER" id="PTHR43116">
    <property type="entry name" value="PEPTIDE CHAIN RELEASE FACTOR 2"/>
    <property type="match status" value="1"/>
</dbReference>
<evidence type="ECO:0000256" key="5">
    <source>
        <dbReference type="NCBIfam" id="TIGR00020"/>
    </source>
</evidence>
<dbReference type="Gene3D" id="3.30.160.20">
    <property type="match status" value="1"/>
</dbReference>
<dbReference type="STRING" id="1817822.A2826_02945"/>
<evidence type="ECO:0000256" key="1">
    <source>
        <dbReference type="ARBA" id="ARBA00010835"/>
    </source>
</evidence>
<evidence type="ECO:0000313" key="9">
    <source>
        <dbReference type="Proteomes" id="UP000177912"/>
    </source>
</evidence>
<keyword evidence="6" id="KW-0175">Coiled coil</keyword>
<dbReference type="InterPro" id="IPR000352">
    <property type="entry name" value="Pep_chain_release_fac_I"/>
</dbReference>
<dbReference type="InterPro" id="IPR005139">
    <property type="entry name" value="PCRF"/>
</dbReference>
<dbReference type="HAMAP" id="MF_00094">
    <property type="entry name" value="Rel_fac_2"/>
    <property type="match status" value="1"/>
</dbReference>
<proteinExistence type="inferred from homology"/>
<comment type="PTM">
    <text evidence="4">Methylated by PrmC. Methylation increases the termination efficiency of RF2.</text>
</comment>
<evidence type="ECO:0000313" key="8">
    <source>
        <dbReference type="EMBL" id="OGE80627.1"/>
    </source>
</evidence>
<feature type="modified residue" description="N5-methylglutamine" evidence="4">
    <location>
        <position position="212"/>
    </location>
</feature>
<name>A0A1F5NSK8_9BACT</name>
<evidence type="ECO:0000256" key="4">
    <source>
        <dbReference type="HAMAP-Rule" id="MF_00094"/>
    </source>
</evidence>
<dbReference type="PANTHER" id="PTHR43116:SF3">
    <property type="entry name" value="CLASS I PEPTIDE CHAIN RELEASE FACTOR"/>
    <property type="match status" value="1"/>
</dbReference>
<dbReference type="SUPFAM" id="SSF75620">
    <property type="entry name" value="Release factor"/>
    <property type="match status" value="1"/>
</dbReference>
<comment type="similarity">
    <text evidence="1 4">Belongs to the prokaryotic/mitochondrial release factor family.</text>
</comment>
<dbReference type="NCBIfam" id="TIGR00020">
    <property type="entry name" value="prfB"/>
    <property type="match status" value="1"/>
</dbReference>
<keyword evidence="3 4" id="KW-0648">Protein biosynthesis</keyword>
<dbReference type="Gene3D" id="1.20.58.410">
    <property type="entry name" value="Release factor"/>
    <property type="match status" value="1"/>
</dbReference>
<organism evidence="8 9">
    <name type="scientific">Candidatus Doudnabacteria bacterium RIFCSPHIGHO2_01_FULL_43_23</name>
    <dbReference type="NCBI Taxonomy" id="1817822"/>
    <lineage>
        <taxon>Bacteria</taxon>
        <taxon>Candidatus Doudnaibacteriota</taxon>
    </lineage>
</organism>
<evidence type="ECO:0000259" key="7">
    <source>
        <dbReference type="SMART" id="SM00937"/>
    </source>
</evidence>
<reference evidence="8 9" key="1">
    <citation type="journal article" date="2016" name="Nat. Commun.">
        <title>Thousands of microbial genomes shed light on interconnected biogeochemical processes in an aquifer system.</title>
        <authorList>
            <person name="Anantharaman K."/>
            <person name="Brown C.T."/>
            <person name="Hug L.A."/>
            <person name="Sharon I."/>
            <person name="Castelle C.J."/>
            <person name="Probst A.J."/>
            <person name="Thomas B.C."/>
            <person name="Singh A."/>
            <person name="Wilkins M.J."/>
            <person name="Karaoz U."/>
            <person name="Brodie E.L."/>
            <person name="Williams K.H."/>
            <person name="Hubbard S.S."/>
            <person name="Banfield J.F."/>
        </authorList>
    </citation>
    <scope>NUCLEOTIDE SEQUENCE [LARGE SCALE GENOMIC DNA]</scope>
</reference>
<gene>
    <name evidence="4" type="primary">prfB</name>
    <name evidence="8" type="ORF">A2826_02945</name>
</gene>
<dbReference type="SMART" id="SM00937">
    <property type="entry name" value="PCRF"/>
    <property type="match status" value="1"/>
</dbReference>
<evidence type="ECO:0000256" key="3">
    <source>
        <dbReference type="ARBA" id="ARBA00022917"/>
    </source>
</evidence>
<feature type="coiled-coil region" evidence="6">
    <location>
        <begin position="241"/>
        <end position="268"/>
    </location>
</feature>
<keyword evidence="4" id="KW-0963">Cytoplasm</keyword>
<dbReference type="GO" id="GO:0016149">
    <property type="term" value="F:translation release factor activity, codon specific"/>
    <property type="evidence" value="ECO:0007669"/>
    <property type="project" value="UniProtKB-UniRule"/>
</dbReference>
<comment type="caution">
    <text evidence="8">The sequence shown here is derived from an EMBL/GenBank/DDBJ whole genome shotgun (WGS) entry which is preliminary data.</text>
</comment>
<dbReference type="EMBL" id="MFEI01000023">
    <property type="protein sequence ID" value="OGE80627.1"/>
    <property type="molecule type" value="Genomic_DNA"/>
</dbReference>
<dbReference type="InterPro" id="IPR045853">
    <property type="entry name" value="Pep_chain_release_fac_I_sf"/>
</dbReference>
<dbReference type="InterPro" id="IPR004374">
    <property type="entry name" value="PrfB"/>
</dbReference>
<comment type="function">
    <text evidence="4">Peptide chain release factor 2 directs the termination of translation in response to the peptide chain termination codons UGA and UAA.</text>
</comment>
<dbReference type="Pfam" id="PF03462">
    <property type="entry name" value="PCRF"/>
    <property type="match status" value="1"/>
</dbReference>
<dbReference type="FunFam" id="3.30.160.20:FF:000004">
    <property type="entry name" value="Peptide chain release factor 1"/>
    <property type="match status" value="1"/>
</dbReference>
<sequence>MQHPDFWKDQNKAKGTSLELDILETKLKDWSKLQSETADLEALAGLNERENDSKLEKEIETKLGNLKKEYSVFRLRTFLSEKYDDHNCLLSIHAGAGGTDAQDWAGMLLRMYLRYAEKKGYKVEVLDKSDGSEAGIKSVVLLITGTYAFGYMKAEAGVHRLIRLSPFNPSQTRETSFALVEVLPELESHEELELDPNDLKIETSTSQGAGGQSVNTTYSAVRITHVPTGLKVSIQNERSQHQNKAKALKILQSKLRAHEEQKQREEKLKIRGEFHSAEWGNQIRSYTVHPYKLVKDHRTGLEKTDPEAVLDGDLDDFIAAYLEVSNSKNQKSNLK</sequence>
<protein>
    <recommendedName>
        <fullName evidence="4 5">Peptide chain release factor 2</fullName>
        <shortName evidence="4">RF-2</shortName>
    </recommendedName>
</protein>
<evidence type="ECO:0000256" key="2">
    <source>
        <dbReference type="ARBA" id="ARBA00022481"/>
    </source>
</evidence>
<dbReference type="Proteomes" id="UP000177912">
    <property type="component" value="Unassembled WGS sequence"/>
</dbReference>
<feature type="domain" description="Peptide chain release factor" evidence="7">
    <location>
        <begin position="41"/>
        <end position="155"/>
    </location>
</feature>
<comment type="subcellular location">
    <subcellularLocation>
        <location evidence="4">Cytoplasm</location>
    </subcellularLocation>
</comment>
<evidence type="ECO:0000256" key="6">
    <source>
        <dbReference type="SAM" id="Coils"/>
    </source>
</evidence>
<dbReference type="Pfam" id="PF00472">
    <property type="entry name" value="RF-1"/>
    <property type="match status" value="1"/>
</dbReference>
<keyword evidence="2 4" id="KW-0488">Methylation</keyword>
<dbReference type="GO" id="GO:0005737">
    <property type="term" value="C:cytoplasm"/>
    <property type="evidence" value="ECO:0007669"/>
    <property type="project" value="UniProtKB-SubCell"/>
</dbReference>
<dbReference type="Gene3D" id="3.30.70.1660">
    <property type="match status" value="1"/>
</dbReference>
<dbReference type="AlphaFoldDB" id="A0A1F5NSK8"/>
<accession>A0A1F5NSK8</accession>